<comment type="caution">
    <text evidence="2">The sequence shown here is derived from an EMBL/GenBank/DDBJ whole genome shotgun (WGS) entry which is preliminary data.</text>
</comment>
<accession>A0AAX6M8K3</accession>
<proteinExistence type="predicted"/>
<sequence length="186" mass="20806">MRSANDSRINGLENEETVPSSPPKPAKRRSTEDKPAGEPQKRRRRAFSCLSCQKLKCRCEYDPGAQGCRRCQTLRLQRYEGELQEIKLMLKDLASGIQPQNGRAPTSKSSSNVGDGNVLHAEQDNHIPEYFSDPADKGAQSAPIVVLRSISQKITRGCRRMLGHIDVDLLELQLLDEQTANELIHL</sequence>
<gene>
    <name evidence="2" type="ORF">Daesc_010517</name>
</gene>
<evidence type="ECO:0000313" key="3">
    <source>
        <dbReference type="Proteomes" id="UP001369815"/>
    </source>
</evidence>
<evidence type="ECO:0008006" key="4">
    <source>
        <dbReference type="Google" id="ProtNLM"/>
    </source>
</evidence>
<keyword evidence="3" id="KW-1185">Reference proteome</keyword>
<organism evidence="2 3">
    <name type="scientific">Daldinia eschscholtzii</name>
    <dbReference type="NCBI Taxonomy" id="292717"/>
    <lineage>
        <taxon>Eukaryota</taxon>
        <taxon>Fungi</taxon>
        <taxon>Dikarya</taxon>
        <taxon>Ascomycota</taxon>
        <taxon>Pezizomycotina</taxon>
        <taxon>Sordariomycetes</taxon>
        <taxon>Xylariomycetidae</taxon>
        <taxon>Xylariales</taxon>
        <taxon>Hypoxylaceae</taxon>
        <taxon>Daldinia</taxon>
    </lineage>
</organism>
<dbReference type="EMBL" id="JBANMG010000010">
    <property type="protein sequence ID" value="KAK6948746.1"/>
    <property type="molecule type" value="Genomic_DNA"/>
</dbReference>
<evidence type="ECO:0000313" key="2">
    <source>
        <dbReference type="EMBL" id="KAK6948746.1"/>
    </source>
</evidence>
<protein>
    <recommendedName>
        <fullName evidence="4">Zn(2)-C6 fungal-type domain-containing protein</fullName>
    </recommendedName>
</protein>
<dbReference type="Proteomes" id="UP001369815">
    <property type="component" value="Unassembled WGS sequence"/>
</dbReference>
<evidence type="ECO:0000256" key="1">
    <source>
        <dbReference type="SAM" id="MobiDB-lite"/>
    </source>
</evidence>
<feature type="compositionally biased region" description="Basic and acidic residues" evidence="1">
    <location>
        <begin position="29"/>
        <end position="40"/>
    </location>
</feature>
<reference evidence="2 3" key="1">
    <citation type="journal article" date="2024" name="Front Chem Biol">
        <title>Unveiling the potential of Daldinia eschscholtzii MFLUCC 19-0629 through bioactivity and bioinformatics studies for enhanced sustainable agriculture production.</title>
        <authorList>
            <person name="Brooks S."/>
            <person name="Weaver J.A."/>
            <person name="Klomchit A."/>
            <person name="Alharthi S.A."/>
            <person name="Onlamun T."/>
            <person name="Nurani R."/>
            <person name="Vong T.K."/>
            <person name="Alberti F."/>
            <person name="Greco C."/>
        </authorList>
    </citation>
    <scope>NUCLEOTIDE SEQUENCE [LARGE SCALE GENOMIC DNA]</scope>
    <source>
        <strain evidence="2">MFLUCC 19-0629</strain>
    </source>
</reference>
<dbReference type="AlphaFoldDB" id="A0AAX6M8K3"/>
<name>A0AAX6M8K3_9PEZI</name>
<feature type="region of interest" description="Disordered" evidence="1">
    <location>
        <begin position="1"/>
        <end position="43"/>
    </location>
</feature>